<feature type="transmembrane region" description="Helical" evidence="1">
    <location>
        <begin position="28"/>
        <end position="47"/>
    </location>
</feature>
<dbReference type="InterPro" id="IPR005182">
    <property type="entry name" value="YdbS-like_PH"/>
</dbReference>
<evidence type="ECO:0000256" key="1">
    <source>
        <dbReference type="SAM" id="Phobius"/>
    </source>
</evidence>
<keyword evidence="1" id="KW-0472">Membrane</keyword>
<dbReference type="EMBL" id="JBHSXI010000025">
    <property type="protein sequence ID" value="MFC6890702.1"/>
    <property type="molecule type" value="Genomic_DNA"/>
</dbReference>
<proteinExistence type="predicted"/>
<dbReference type="PANTHER" id="PTHR37938:SF1">
    <property type="entry name" value="BLL0215 PROTEIN"/>
    <property type="match status" value="1"/>
</dbReference>
<comment type="caution">
    <text evidence="3">The sequence shown here is derived from an EMBL/GenBank/DDBJ whole genome shotgun (WGS) entry which is preliminary data.</text>
</comment>
<keyword evidence="4" id="KW-1185">Reference proteome</keyword>
<accession>A0ABD5UML1</accession>
<name>A0ABD5UML1_9EURY</name>
<protein>
    <submittedName>
        <fullName evidence="3">PH domain-containing protein</fullName>
    </submittedName>
</protein>
<gene>
    <name evidence="3" type="ORF">ACFQEY_17080</name>
</gene>
<evidence type="ECO:0000313" key="3">
    <source>
        <dbReference type="EMBL" id="MFC6890702.1"/>
    </source>
</evidence>
<reference evidence="3 4" key="1">
    <citation type="journal article" date="2019" name="Int. J. Syst. Evol. Microbiol.">
        <title>The Global Catalogue of Microorganisms (GCM) 10K type strain sequencing project: providing services to taxonomists for standard genome sequencing and annotation.</title>
        <authorList>
            <consortium name="The Broad Institute Genomics Platform"/>
            <consortium name="The Broad Institute Genome Sequencing Center for Infectious Disease"/>
            <person name="Wu L."/>
            <person name="Ma J."/>
        </authorList>
    </citation>
    <scope>NUCLEOTIDE SEQUENCE [LARGE SCALE GENOMIC DNA]</scope>
    <source>
        <strain evidence="3 4">Y73</strain>
    </source>
</reference>
<feature type="transmembrane region" description="Helical" evidence="1">
    <location>
        <begin position="53"/>
        <end position="70"/>
    </location>
</feature>
<dbReference type="Pfam" id="PF03703">
    <property type="entry name" value="bPH_2"/>
    <property type="match status" value="1"/>
</dbReference>
<organism evidence="3 4">
    <name type="scientific">Halorubrum trueperi</name>
    <dbReference type="NCBI Taxonomy" id="2004704"/>
    <lineage>
        <taxon>Archaea</taxon>
        <taxon>Methanobacteriati</taxon>
        <taxon>Methanobacteriota</taxon>
        <taxon>Stenosarchaea group</taxon>
        <taxon>Halobacteria</taxon>
        <taxon>Halobacteriales</taxon>
        <taxon>Haloferacaceae</taxon>
        <taxon>Halorubrum</taxon>
    </lineage>
</organism>
<evidence type="ECO:0000259" key="2">
    <source>
        <dbReference type="Pfam" id="PF03703"/>
    </source>
</evidence>
<dbReference type="AlphaFoldDB" id="A0ABD5UML1"/>
<dbReference type="PANTHER" id="PTHR37938">
    <property type="entry name" value="BLL0215 PROTEIN"/>
    <property type="match status" value="1"/>
</dbReference>
<keyword evidence="1" id="KW-0812">Transmembrane</keyword>
<evidence type="ECO:0000313" key="4">
    <source>
        <dbReference type="Proteomes" id="UP001596333"/>
    </source>
</evidence>
<sequence>MTESIDPAIPVDTNESVEWAGRPRVTTILPAVVIGVLLLVSGIVVSVTTENPFFLAVVPLGVAIPLWKYFALQGVQYVITDEALYVKRGVLTRSVTQANLETVQNSSFGQDITGSIFGYGSVTFEIAGGDDLSFRAIEDPRAIRALVDRTASNNDGLGGNDRRESGIPGDLTQWQQIRDEIRAIRSSLEDSRLGTARE</sequence>
<feature type="domain" description="YdbS-like PH" evidence="2">
    <location>
        <begin position="75"/>
        <end position="145"/>
    </location>
</feature>
<keyword evidence="1" id="KW-1133">Transmembrane helix</keyword>
<dbReference type="RefSeq" id="WP_379770982.1">
    <property type="nucleotide sequence ID" value="NZ_JBHSXI010000025.1"/>
</dbReference>
<dbReference type="Proteomes" id="UP001596333">
    <property type="component" value="Unassembled WGS sequence"/>
</dbReference>